<comment type="caution">
    <text evidence="2">The sequence shown here is derived from an EMBL/GenBank/DDBJ whole genome shotgun (WGS) entry which is preliminary data.</text>
</comment>
<keyword evidence="3" id="KW-1185">Reference proteome</keyword>
<sequence length="203" mass="23464">MPYIRRGRLPQQTGSAENLMPTPPGSFSCRPPSGRTAREGLQGKHVSDKEHQVKPKTPRTMMKKVNIVMKATHAWTQEDEKRLTARLVDNFYDLINRSEEDGLYWTASQCDLIELAHIVWTSGALMDRRGRPMDFQTIVHHICRVLHVHEPRNPSSVVSAVRARKNVRVGPLRERYMQLVTKAHIQDPMRLEIRRGRRPGRTF</sequence>
<gene>
    <name evidence="2" type="ORF">HMPREF9303_1161</name>
</gene>
<name>F0H7C3_9BACT</name>
<accession>F0H7C3</accession>
<dbReference type="AlphaFoldDB" id="F0H7C3"/>
<evidence type="ECO:0000313" key="3">
    <source>
        <dbReference type="Proteomes" id="UP000003155"/>
    </source>
</evidence>
<reference evidence="2 3" key="1">
    <citation type="submission" date="2011-02" db="EMBL/GenBank/DDBJ databases">
        <authorList>
            <person name="Durkin A.S."/>
            <person name="Madupu R."/>
            <person name="Torralba M."/>
            <person name="Gillis M."/>
            <person name="Methe B."/>
            <person name="Sutton G."/>
            <person name="Nelson K.E."/>
        </authorList>
    </citation>
    <scope>NUCLEOTIDE SEQUENCE [LARGE SCALE GENOMIC DNA]</scope>
    <source>
        <strain evidence="2 3">CRIS 18C-A</strain>
    </source>
</reference>
<dbReference type="PROSITE" id="PS51257">
    <property type="entry name" value="PROKAR_LIPOPROTEIN"/>
    <property type="match status" value="1"/>
</dbReference>
<dbReference type="Proteomes" id="UP000003155">
    <property type="component" value="Unassembled WGS sequence"/>
</dbReference>
<dbReference type="EMBL" id="AEXO01000068">
    <property type="protein sequence ID" value="EGC86289.1"/>
    <property type="molecule type" value="Genomic_DNA"/>
</dbReference>
<evidence type="ECO:0000313" key="2">
    <source>
        <dbReference type="EMBL" id="EGC86289.1"/>
    </source>
</evidence>
<organism evidence="2 3">
    <name type="scientific">Prevotella denticola CRIS 18C-A</name>
    <dbReference type="NCBI Taxonomy" id="944557"/>
    <lineage>
        <taxon>Bacteria</taxon>
        <taxon>Pseudomonadati</taxon>
        <taxon>Bacteroidota</taxon>
        <taxon>Bacteroidia</taxon>
        <taxon>Bacteroidales</taxon>
        <taxon>Prevotellaceae</taxon>
        <taxon>Prevotella</taxon>
    </lineage>
</organism>
<protein>
    <submittedName>
        <fullName evidence="2">Putative lipoprotein</fullName>
    </submittedName>
</protein>
<keyword evidence="2" id="KW-0449">Lipoprotein</keyword>
<proteinExistence type="predicted"/>
<feature type="compositionally biased region" description="Basic and acidic residues" evidence="1">
    <location>
        <begin position="36"/>
        <end position="53"/>
    </location>
</feature>
<evidence type="ECO:0000256" key="1">
    <source>
        <dbReference type="SAM" id="MobiDB-lite"/>
    </source>
</evidence>
<feature type="region of interest" description="Disordered" evidence="1">
    <location>
        <begin position="1"/>
        <end position="56"/>
    </location>
</feature>